<evidence type="ECO:0000256" key="11">
    <source>
        <dbReference type="SAM" id="MobiDB-lite"/>
    </source>
</evidence>
<evidence type="ECO:0000313" key="14">
    <source>
        <dbReference type="EnsemblPlants" id="HORVU.MOREX.r3.3HG0325410.1"/>
    </source>
</evidence>
<feature type="transmembrane region" description="Helical" evidence="12">
    <location>
        <begin position="155"/>
        <end position="178"/>
    </location>
</feature>
<keyword evidence="10 12" id="KW-0472">Membrane</keyword>
<dbReference type="Pfam" id="PF00664">
    <property type="entry name" value="ABC_membrane"/>
    <property type="match status" value="1"/>
</dbReference>
<keyword evidence="3" id="KW-0813">Transport</keyword>
<evidence type="ECO:0000259" key="13">
    <source>
        <dbReference type="PROSITE" id="PS50929"/>
    </source>
</evidence>
<reference evidence="15" key="1">
    <citation type="journal article" date="2012" name="Nature">
        <title>A physical, genetic and functional sequence assembly of the barley genome.</title>
        <authorList>
            <consortium name="The International Barley Genome Sequencing Consortium"/>
            <person name="Mayer K.F."/>
            <person name="Waugh R."/>
            <person name="Brown J.W."/>
            <person name="Schulman A."/>
            <person name="Langridge P."/>
            <person name="Platzer M."/>
            <person name="Fincher G.B."/>
            <person name="Muehlbauer G.J."/>
            <person name="Sato K."/>
            <person name="Close T.J."/>
            <person name="Wise R.P."/>
            <person name="Stein N."/>
        </authorList>
    </citation>
    <scope>NUCLEOTIDE SEQUENCE [LARGE SCALE GENOMIC DNA]</scope>
    <source>
        <strain evidence="15">cv. Morex</strain>
    </source>
</reference>
<proteinExistence type="inferred from homology"/>
<evidence type="ECO:0000256" key="10">
    <source>
        <dbReference type="ARBA" id="ARBA00023136"/>
    </source>
</evidence>
<dbReference type="CDD" id="cd18580">
    <property type="entry name" value="ABC_6TM_ABCC_D2"/>
    <property type="match status" value="1"/>
</dbReference>
<dbReference type="GO" id="GO:0016020">
    <property type="term" value="C:membrane"/>
    <property type="evidence" value="ECO:0007669"/>
    <property type="project" value="UniProtKB-SubCell"/>
</dbReference>
<dbReference type="AlphaFoldDB" id="A0A8I6XD17"/>
<dbReference type="PANTHER" id="PTHR24223:SF371">
    <property type="entry name" value="ABC TRANSPORTER C FAMILY MEMBER 4"/>
    <property type="match status" value="1"/>
</dbReference>
<dbReference type="GO" id="GO:0140359">
    <property type="term" value="F:ABC-type transporter activity"/>
    <property type="evidence" value="ECO:0007669"/>
    <property type="project" value="InterPro"/>
</dbReference>
<keyword evidence="9 12" id="KW-1133">Transmembrane helix</keyword>
<dbReference type="FunFam" id="1.20.1560.10:FF:000002">
    <property type="entry name" value="ABC transporter C family member 5"/>
    <property type="match status" value="1"/>
</dbReference>
<evidence type="ECO:0000256" key="5">
    <source>
        <dbReference type="ARBA" id="ARBA00022737"/>
    </source>
</evidence>
<dbReference type="Gene3D" id="1.20.1560.10">
    <property type="entry name" value="ABC transporter type 1, transmembrane domain"/>
    <property type="match status" value="1"/>
</dbReference>
<dbReference type="SMR" id="A0A8I6XD17"/>
<dbReference type="GO" id="GO:0005524">
    <property type="term" value="F:ATP binding"/>
    <property type="evidence" value="ECO:0007669"/>
    <property type="project" value="UniProtKB-KW"/>
</dbReference>
<evidence type="ECO:0000256" key="6">
    <source>
        <dbReference type="ARBA" id="ARBA00022741"/>
    </source>
</evidence>
<feature type="transmembrane region" description="Helical" evidence="12">
    <location>
        <begin position="110"/>
        <end position="135"/>
    </location>
</feature>
<evidence type="ECO:0000313" key="15">
    <source>
        <dbReference type="Proteomes" id="UP000011116"/>
    </source>
</evidence>
<dbReference type="Gramene" id="HORVU.MOREX.r3.3HG0325410.1">
    <property type="protein sequence ID" value="HORVU.MOREX.r3.3HG0325410.1"/>
    <property type="gene ID" value="HORVU.MOREX.r3.3HG0325410"/>
</dbReference>
<reference evidence="14" key="2">
    <citation type="submission" date="2020-10" db="EMBL/GenBank/DDBJ databases">
        <authorList>
            <person name="Scholz U."/>
            <person name="Mascher M."/>
            <person name="Fiebig A."/>
        </authorList>
    </citation>
    <scope>NUCLEOTIDE SEQUENCE [LARGE SCALE GENOMIC DNA]</scope>
    <source>
        <strain evidence="14">cv. Morex</strain>
    </source>
</reference>
<evidence type="ECO:0000256" key="8">
    <source>
        <dbReference type="ARBA" id="ARBA00022967"/>
    </source>
</evidence>
<name>A0A8I6XD17_HORVV</name>
<evidence type="ECO:0000256" key="9">
    <source>
        <dbReference type="ARBA" id="ARBA00022989"/>
    </source>
</evidence>
<protein>
    <recommendedName>
        <fullName evidence="13">ABC transmembrane type-1 domain-containing protein</fullName>
    </recommendedName>
</protein>
<feature type="compositionally biased region" description="Polar residues" evidence="11">
    <location>
        <begin position="39"/>
        <end position="59"/>
    </location>
</feature>
<organism evidence="14 15">
    <name type="scientific">Hordeum vulgare subsp. vulgare</name>
    <name type="common">Domesticated barley</name>
    <dbReference type="NCBI Taxonomy" id="112509"/>
    <lineage>
        <taxon>Eukaryota</taxon>
        <taxon>Viridiplantae</taxon>
        <taxon>Streptophyta</taxon>
        <taxon>Embryophyta</taxon>
        <taxon>Tracheophyta</taxon>
        <taxon>Spermatophyta</taxon>
        <taxon>Magnoliopsida</taxon>
        <taxon>Liliopsida</taxon>
        <taxon>Poales</taxon>
        <taxon>Poaceae</taxon>
        <taxon>BOP clade</taxon>
        <taxon>Pooideae</taxon>
        <taxon>Triticodae</taxon>
        <taxon>Triticeae</taxon>
        <taxon>Hordeinae</taxon>
        <taxon>Hordeum</taxon>
    </lineage>
</organism>
<dbReference type="InterPro" id="IPR011527">
    <property type="entry name" value="ABC1_TM_dom"/>
</dbReference>
<keyword evidence="8" id="KW-1278">Translocase</keyword>
<evidence type="ECO:0000256" key="1">
    <source>
        <dbReference type="ARBA" id="ARBA00004141"/>
    </source>
</evidence>
<evidence type="ECO:0000256" key="7">
    <source>
        <dbReference type="ARBA" id="ARBA00022840"/>
    </source>
</evidence>
<dbReference type="EnsemblPlants" id="HORVU.MOREX.r3.3HG0325410.1">
    <property type="protein sequence ID" value="HORVU.MOREX.r3.3HG0325410.1"/>
    <property type="gene ID" value="HORVU.MOREX.r3.3HG0325410"/>
</dbReference>
<evidence type="ECO:0000256" key="12">
    <source>
        <dbReference type="SAM" id="Phobius"/>
    </source>
</evidence>
<evidence type="ECO:0000256" key="2">
    <source>
        <dbReference type="ARBA" id="ARBA00009726"/>
    </source>
</evidence>
<keyword evidence="6" id="KW-0547">Nucleotide-binding</keyword>
<evidence type="ECO:0000256" key="4">
    <source>
        <dbReference type="ARBA" id="ARBA00022692"/>
    </source>
</evidence>
<reference evidence="14" key="3">
    <citation type="submission" date="2022-01" db="UniProtKB">
        <authorList>
            <consortium name="EnsemblPlants"/>
        </authorList>
    </citation>
    <scope>IDENTIFICATION</scope>
    <source>
        <strain evidence="14">subsp. vulgare</strain>
    </source>
</reference>
<feature type="transmembrane region" description="Helical" evidence="12">
    <location>
        <begin position="247"/>
        <end position="265"/>
    </location>
</feature>
<evidence type="ECO:0000256" key="3">
    <source>
        <dbReference type="ARBA" id="ARBA00022448"/>
    </source>
</evidence>
<dbReference type="SUPFAM" id="SSF90123">
    <property type="entry name" value="ABC transporter transmembrane region"/>
    <property type="match status" value="1"/>
</dbReference>
<keyword evidence="5" id="KW-0677">Repeat</keyword>
<sequence length="386" mass="43151">MKNGGIIQSGNYGDLLDSCSDFVALVAAHHSSMEASGVQGHNIQNTENCPATTMSQETPSANSNSNNENSDRNAVVPSKEVGSSKLIQEEEKGSGRVSWHVYKLYVTQAWGWWGVLLILALSVLSEGSTMASNYWMSYETLGGTIFDISKFLRVYVLIVAVSIVFEFIAFIFQAFLGLKSAQAFFSKMLDSILRAPMSFFDTTPSGRILSRASEDQTKLDVYLLFYMGAGISMCISLASSIAVTCQVAWPSVIAVLPLLLLNIWYRNCYIATSRELTRLQGVTKAPVIDHLTESFSSSPIIRCFRKEYEFYQKNLDMVDSNLRMSFHNYAANRWFGFRLELIGTLVLSITAFLMISLPSNFIKKEFVGNVYPTVFLSTRWCTMQFP</sequence>
<comment type="subcellular location">
    <subcellularLocation>
        <location evidence="1">Membrane</location>
        <topology evidence="1">Multi-pass membrane protein</topology>
    </subcellularLocation>
</comment>
<feature type="domain" description="ABC transmembrane type-1" evidence="13">
    <location>
        <begin position="112"/>
        <end position="357"/>
    </location>
</feature>
<keyword evidence="7" id="KW-0067">ATP-binding</keyword>
<dbReference type="PROSITE" id="PS50929">
    <property type="entry name" value="ABC_TM1F"/>
    <property type="match status" value="1"/>
</dbReference>
<dbReference type="Proteomes" id="UP000011116">
    <property type="component" value="Chromosome 3H"/>
</dbReference>
<dbReference type="InterPro" id="IPR050173">
    <property type="entry name" value="ABC_transporter_C-like"/>
</dbReference>
<feature type="transmembrane region" description="Helical" evidence="12">
    <location>
        <begin position="341"/>
        <end position="362"/>
    </location>
</feature>
<dbReference type="PANTHER" id="PTHR24223">
    <property type="entry name" value="ATP-BINDING CASSETTE SUB-FAMILY C"/>
    <property type="match status" value="1"/>
</dbReference>
<feature type="transmembrane region" description="Helical" evidence="12">
    <location>
        <begin position="221"/>
        <end position="241"/>
    </location>
</feature>
<keyword evidence="15" id="KW-1185">Reference proteome</keyword>
<dbReference type="InterPro" id="IPR036640">
    <property type="entry name" value="ABC1_TM_sf"/>
</dbReference>
<keyword evidence="4 12" id="KW-0812">Transmembrane</keyword>
<accession>A0A8I6XD17</accession>
<feature type="region of interest" description="Disordered" evidence="11">
    <location>
        <begin position="36"/>
        <end position="75"/>
    </location>
</feature>
<comment type="similarity">
    <text evidence="2">Belongs to the ABC transporter superfamily. ABCC family. Conjugate transporter (TC 3.A.1.208) subfamily.</text>
</comment>
<dbReference type="InterPro" id="IPR044726">
    <property type="entry name" value="ABCC_6TM_D2"/>
</dbReference>